<feature type="binding site" evidence="7">
    <location>
        <position position="114"/>
    </location>
    <ligand>
        <name>Zn(2+)</name>
        <dbReference type="ChEBI" id="CHEBI:29105"/>
    </ligand>
</feature>
<comment type="cofactor">
    <cofactor evidence="7">
        <name>Zn(2+)</name>
        <dbReference type="ChEBI" id="CHEBI:29105"/>
    </cofactor>
    <text evidence="7">Binds 1 zinc ion per subunit.</text>
</comment>
<evidence type="ECO:0000256" key="2">
    <source>
        <dbReference type="ARBA" id="ARBA00012925"/>
    </source>
</evidence>
<keyword evidence="4 7" id="KW-0862">Zinc</keyword>
<dbReference type="EMBL" id="BMGG01000001">
    <property type="protein sequence ID" value="GGC50477.1"/>
    <property type="molecule type" value="Genomic_DNA"/>
</dbReference>
<dbReference type="SMART" id="SM00947">
    <property type="entry name" value="Pro_CA"/>
    <property type="match status" value="1"/>
</dbReference>
<dbReference type="InterPro" id="IPR045066">
    <property type="entry name" value="Beta_CA_cladeB"/>
</dbReference>
<dbReference type="PANTHER" id="PTHR11002">
    <property type="entry name" value="CARBONIC ANHYDRASE"/>
    <property type="match status" value="1"/>
</dbReference>
<dbReference type="RefSeq" id="WP_188607704.1">
    <property type="nucleotide sequence ID" value="NZ_BMGG01000001.1"/>
</dbReference>
<dbReference type="Gene3D" id="3.40.1050.10">
    <property type="entry name" value="Carbonic anhydrase"/>
    <property type="match status" value="1"/>
</dbReference>
<dbReference type="PROSITE" id="PS00705">
    <property type="entry name" value="PROK_CO2_ANHYDRASE_2"/>
    <property type="match status" value="1"/>
</dbReference>
<sequence>MARALISSDFPAQLTQGYRAFLDSRFPGERRRFEILAERGQSPEVMIIGCCDSRVSPEVIFDASPGEMFVVRNVANLVPPFETGGDYHGTSAALEFAVQALKVKHIVVLGHQSCGGIKAFANKADPLSPGDFIGSWMTLIAPAAERLDESLTDAQRTAADYVTRLELAAIELSLRNLLTFPCVRTLVERGQLALHGAYFGVANGVLMIRDPQTGAFAPAVEGSATSPGQAMRWS</sequence>
<dbReference type="InterPro" id="IPR015892">
    <property type="entry name" value="Carbonic_anhydrase_CS"/>
</dbReference>
<evidence type="ECO:0000256" key="4">
    <source>
        <dbReference type="ARBA" id="ARBA00022833"/>
    </source>
</evidence>
<evidence type="ECO:0000313" key="10">
    <source>
        <dbReference type="Proteomes" id="UP000637002"/>
    </source>
</evidence>
<feature type="binding site" evidence="7">
    <location>
        <position position="50"/>
    </location>
    <ligand>
        <name>Zn(2+)</name>
        <dbReference type="ChEBI" id="CHEBI:29105"/>
    </ligand>
</feature>
<dbReference type="Proteomes" id="UP000637002">
    <property type="component" value="Unassembled WGS sequence"/>
</dbReference>
<accession>A0A916X795</accession>
<keyword evidence="3 7" id="KW-0479">Metal-binding</keyword>
<dbReference type="GO" id="GO:0008270">
    <property type="term" value="F:zinc ion binding"/>
    <property type="evidence" value="ECO:0007669"/>
    <property type="project" value="UniProtKB-UniRule"/>
</dbReference>
<gene>
    <name evidence="9" type="ORF">GCM10010994_07040</name>
</gene>
<dbReference type="PANTHER" id="PTHR11002:SF76">
    <property type="entry name" value="CARBONIC ANHYDRASE"/>
    <property type="match status" value="1"/>
</dbReference>
<organism evidence="9 10">
    <name type="scientific">Chelatococcus reniformis</name>
    <dbReference type="NCBI Taxonomy" id="1494448"/>
    <lineage>
        <taxon>Bacteria</taxon>
        <taxon>Pseudomonadati</taxon>
        <taxon>Pseudomonadota</taxon>
        <taxon>Alphaproteobacteria</taxon>
        <taxon>Hyphomicrobiales</taxon>
        <taxon>Chelatococcaceae</taxon>
        <taxon>Chelatococcus</taxon>
    </lineage>
</organism>
<reference evidence="9" key="2">
    <citation type="submission" date="2020-09" db="EMBL/GenBank/DDBJ databases">
        <authorList>
            <person name="Sun Q."/>
            <person name="Zhou Y."/>
        </authorList>
    </citation>
    <scope>NUCLEOTIDE SEQUENCE</scope>
    <source>
        <strain evidence="9">CGMCC 1.12919</strain>
    </source>
</reference>
<evidence type="ECO:0000256" key="7">
    <source>
        <dbReference type="PIRSR" id="PIRSR601765-1"/>
    </source>
</evidence>
<dbReference type="Pfam" id="PF00484">
    <property type="entry name" value="Pro_CA"/>
    <property type="match status" value="1"/>
</dbReference>
<protein>
    <recommendedName>
        <fullName evidence="2 8">Carbonic anhydrase</fullName>
        <ecNumber evidence="2 8">4.2.1.1</ecNumber>
    </recommendedName>
    <alternativeName>
        <fullName evidence="8">Carbonate dehydratase</fullName>
    </alternativeName>
</protein>
<dbReference type="GO" id="GO:0015976">
    <property type="term" value="P:carbon utilization"/>
    <property type="evidence" value="ECO:0007669"/>
    <property type="project" value="InterPro"/>
</dbReference>
<dbReference type="InterPro" id="IPR001765">
    <property type="entry name" value="Carbonic_anhydrase"/>
</dbReference>
<dbReference type="EC" id="4.2.1.1" evidence="2 8"/>
<comment type="catalytic activity">
    <reaction evidence="6 8">
        <text>hydrogencarbonate + H(+) = CO2 + H2O</text>
        <dbReference type="Rhea" id="RHEA:10748"/>
        <dbReference type="ChEBI" id="CHEBI:15377"/>
        <dbReference type="ChEBI" id="CHEBI:15378"/>
        <dbReference type="ChEBI" id="CHEBI:16526"/>
        <dbReference type="ChEBI" id="CHEBI:17544"/>
        <dbReference type="EC" id="4.2.1.1"/>
    </reaction>
</comment>
<dbReference type="SUPFAM" id="SSF53056">
    <property type="entry name" value="beta-carbonic anhydrase, cab"/>
    <property type="match status" value="1"/>
</dbReference>
<name>A0A916X795_9HYPH</name>
<comment type="caution">
    <text evidence="9">The sequence shown here is derived from an EMBL/GenBank/DDBJ whole genome shotgun (WGS) entry which is preliminary data.</text>
</comment>
<comment type="similarity">
    <text evidence="1 8">Belongs to the beta-class carbonic anhydrase family.</text>
</comment>
<dbReference type="InterPro" id="IPR036874">
    <property type="entry name" value="Carbonic_anhydrase_sf"/>
</dbReference>
<keyword evidence="10" id="KW-1185">Reference proteome</keyword>
<reference evidence="9" key="1">
    <citation type="journal article" date="2014" name="Int. J. Syst. Evol. Microbiol.">
        <title>Complete genome sequence of Corynebacterium casei LMG S-19264T (=DSM 44701T), isolated from a smear-ripened cheese.</title>
        <authorList>
            <consortium name="US DOE Joint Genome Institute (JGI-PGF)"/>
            <person name="Walter F."/>
            <person name="Albersmeier A."/>
            <person name="Kalinowski J."/>
            <person name="Ruckert C."/>
        </authorList>
    </citation>
    <scope>NUCLEOTIDE SEQUENCE</scope>
    <source>
        <strain evidence="9">CGMCC 1.12919</strain>
    </source>
</reference>
<evidence type="ECO:0000256" key="8">
    <source>
        <dbReference type="RuleBase" id="RU003956"/>
    </source>
</evidence>
<dbReference type="CDD" id="cd00884">
    <property type="entry name" value="beta_CA_cladeB"/>
    <property type="match status" value="1"/>
</dbReference>
<evidence type="ECO:0000256" key="5">
    <source>
        <dbReference type="ARBA" id="ARBA00023239"/>
    </source>
</evidence>
<feature type="binding site" evidence="7">
    <location>
        <position position="52"/>
    </location>
    <ligand>
        <name>Zn(2+)</name>
        <dbReference type="ChEBI" id="CHEBI:29105"/>
    </ligand>
</feature>
<proteinExistence type="inferred from homology"/>
<evidence type="ECO:0000256" key="1">
    <source>
        <dbReference type="ARBA" id="ARBA00006217"/>
    </source>
</evidence>
<keyword evidence="5 8" id="KW-0456">Lyase</keyword>
<evidence type="ECO:0000313" key="9">
    <source>
        <dbReference type="EMBL" id="GGC50477.1"/>
    </source>
</evidence>
<comment type="function">
    <text evidence="8">Reversible hydration of carbon dioxide.</text>
</comment>
<dbReference type="GO" id="GO:0004089">
    <property type="term" value="F:carbonate dehydratase activity"/>
    <property type="evidence" value="ECO:0007669"/>
    <property type="project" value="UniProtKB-UniRule"/>
</dbReference>
<evidence type="ECO:0000256" key="3">
    <source>
        <dbReference type="ARBA" id="ARBA00022723"/>
    </source>
</evidence>
<feature type="binding site" evidence="7">
    <location>
        <position position="111"/>
    </location>
    <ligand>
        <name>Zn(2+)</name>
        <dbReference type="ChEBI" id="CHEBI:29105"/>
    </ligand>
</feature>
<dbReference type="AlphaFoldDB" id="A0A916X795"/>
<evidence type="ECO:0000256" key="6">
    <source>
        <dbReference type="ARBA" id="ARBA00048348"/>
    </source>
</evidence>